<dbReference type="Pfam" id="PF00149">
    <property type="entry name" value="Metallophos"/>
    <property type="match status" value="1"/>
</dbReference>
<gene>
    <name evidence="2" type="ORF">QQ91_0011580</name>
</gene>
<dbReference type="PANTHER" id="PTHR42850">
    <property type="entry name" value="METALLOPHOSPHOESTERASE"/>
    <property type="match status" value="1"/>
</dbReference>
<dbReference type="Gene3D" id="3.60.21.10">
    <property type="match status" value="1"/>
</dbReference>
<organism evidence="2 3">
    <name type="scientific">Lyngbya confervoides BDU141951</name>
    <dbReference type="NCBI Taxonomy" id="1574623"/>
    <lineage>
        <taxon>Bacteria</taxon>
        <taxon>Bacillati</taxon>
        <taxon>Cyanobacteriota</taxon>
        <taxon>Cyanophyceae</taxon>
        <taxon>Oscillatoriophycideae</taxon>
        <taxon>Oscillatoriales</taxon>
        <taxon>Microcoleaceae</taxon>
        <taxon>Lyngbya</taxon>
    </lineage>
</organism>
<accession>A0ABD4T4W7</accession>
<dbReference type="CDD" id="cd00144">
    <property type="entry name" value="MPP_PPP_family"/>
    <property type="match status" value="1"/>
</dbReference>
<sequence length="239" mass="26955">MVIGDVHGHYDGLMRLIDLIQPTSADELYFLGDLVDRGPKSYQVVEFVKSSGYQSLRGNHEELMIAACNPADHDFMAFQLWVTCGGRQTLESYSSSAQIQGHIAWLETLPLYLDLGDYWLVHAGVHPHKKLDQQTSEEFCWIRHEFHRMSRPYFEHKTIITGHTITFTLPNVGPGQVAQGTGWLGIDTGVYHPKSGWLTALDVLDQQVYQVNVFSHQTQVLALEAALASIYPQSLHTSF</sequence>
<evidence type="ECO:0000313" key="2">
    <source>
        <dbReference type="EMBL" id="MCM1983458.1"/>
    </source>
</evidence>
<evidence type="ECO:0000313" key="3">
    <source>
        <dbReference type="Proteomes" id="UP000031561"/>
    </source>
</evidence>
<dbReference type="GO" id="GO:0016787">
    <property type="term" value="F:hydrolase activity"/>
    <property type="evidence" value="ECO:0007669"/>
    <property type="project" value="UniProtKB-ARBA"/>
</dbReference>
<name>A0ABD4T4W7_9CYAN</name>
<proteinExistence type="predicted"/>
<dbReference type="AlphaFoldDB" id="A0ABD4T4W7"/>
<feature type="domain" description="Calcineurin-like phosphoesterase" evidence="1">
    <location>
        <begin position="1"/>
        <end position="163"/>
    </location>
</feature>
<reference evidence="2 3" key="1">
    <citation type="journal article" date="2015" name="Genome Announc.">
        <title>Draft Genome Sequence of Filamentous Marine Cyanobacterium Lyngbya confervoides Strain BDU141951.</title>
        <authorList>
            <person name="Chandrababunaidu M.M."/>
            <person name="Sen D."/>
            <person name="Tripathy S."/>
        </authorList>
    </citation>
    <scope>NUCLEOTIDE SEQUENCE [LARGE SCALE GENOMIC DNA]</scope>
    <source>
        <strain evidence="2 3">BDU141951</strain>
    </source>
</reference>
<dbReference type="InterPro" id="IPR050126">
    <property type="entry name" value="Ap4A_hydrolase"/>
</dbReference>
<comment type="caution">
    <text evidence="2">The sequence shown here is derived from an EMBL/GenBank/DDBJ whole genome shotgun (WGS) entry which is preliminary data.</text>
</comment>
<keyword evidence="3" id="KW-1185">Reference proteome</keyword>
<dbReference type="PANTHER" id="PTHR42850:SF4">
    <property type="entry name" value="ZINC-DEPENDENT ENDOPOLYPHOSPHATASE"/>
    <property type="match status" value="1"/>
</dbReference>
<protein>
    <submittedName>
        <fullName evidence="2">Serine/threonine protein phosphatase</fullName>
    </submittedName>
</protein>
<dbReference type="InterPro" id="IPR029052">
    <property type="entry name" value="Metallo-depent_PP-like"/>
</dbReference>
<dbReference type="Proteomes" id="UP000031561">
    <property type="component" value="Unassembled WGS sequence"/>
</dbReference>
<evidence type="ECO:0000259" key="1">
    <source>
        <dbReference type="Pfam" id="PF00149"/>
    </source>
</evidence>
<dbReference type="SUPFAM" id="SSF56300">
    <property type="entry name" value="Metallo-dependent phosphatases"/>
    <property type="match status" value="1"/>
</dbReference>
<dbReference type="InterPro" id="IPR004843">
    <property type="entry name" value="Calcineurin-like_PHP"/>
</dbReference>
<dbReference type="EMBL" id="JTHE03000061">
    <property type="protein sequence ID" value="MCM1983458.1"/>
    <property type="molecule type" value="Genomic_DNA"/>
</dbReference>